<accession>A0A1I3TKC4</accession>
<evidence type="ECO:0000313" key="7">
    <source>
        <dbReference type="EMBL" id="SFJ70071.1"/>
    </source>
</evidence>
<dbReference type="AlphaFoldDB" id="A0A1I3TKC4"/>
<dbReference type="Proteomes" id="UP000199111">
    <property type="component" value="Unassembled WGS sequence"/>
</dbReference>
<evidence type="ECO:0000256" key="4">
    <source>
        <dbReference type="ARBA" id="ARBA00022723"/>
    </source>
</evidence>
<keyword evidence="4" id="KW-0479">Metal-binding</keyword>
<proteinExistence type="inferred from homology"/>
<evidence type="ECO:0000256" key="1">
    <source>
        <dbReference type="ARBA" id="ARBA00001946"/>
    </source>
</evidence>
<dbReference type="Gene3D" id="1.10.600.10">
    <property type="entry name" value="Farnesyl Diphosphate Synthase"/>
    <property type="match status" value="1"/>
</dbReference>
<comment type="similarity">
    <text evidence="2 6">Belongs to the FPP/GGPP synthase family.</text>
</comment>
<organism evidence="7 8">
    <name type="scientific">Streptosporangium canum</name>
    <dbReference type="NCBI Taxonomy" id="324952"/>
    <lineage>
        <taxon>Bacteria</taxon>
        <taxon>Bacillati</taxon>
        <taxon>Actinomycetota</taxon>
        <taxon>Actinomycetes</taxon>
        <taxon>Streptosporangiales</taxon>
        <taxon>Streptosporangiaceae</taxon>
        <taxon>Streptosporangium</taxon>
    </lineage>
</organism>
<dbReference type="PANTHER" id="PTHR12001:SF69">
    <property type="entry name" value="ALL TRANS-POLYPRENYL-DIPHOSPHATE SYNTHASE PDSS1"/>
    <property type="match status" value="1"/>
</dbReference>
<dbReference type="SUPFAM" id="SSF48576">
    <property type="entry name" value="Terpenoid synthases"/>
    <property type="match status" value="1"/>
</dbReference>
<keyword evidence="3 6" id="KW-0808">Transferase</keyword>
<evidence type="ECO:0000256" key="5">
    <source>
        <dbReference type="ARBA" id="ARBA00022842"/>
    </source>
</evidence>
<dbReference type="SFLD" id="SFLDS00005">
    <property type="entry name" value="Isoprenoid_Synthase_Type_I"/>
    <property type="match status" value="1"/>
</dbReference>
<keyword evidence="8" id="KW-1185">Reference proteome</keyword>
<evidence type="ECO:0000256" key="2">
    <source>
        <dbReference type="ARBA" id="ARBA00006706"/>
    </source>
</evidence>
<gene>
    <name evidence="7" type="ORF">SAMN05216275_111118</name>
</gene>
<keyword evidence="5" id="KW-0460">Magnesium</keyword>
<dbReference type="EMBL" id="FOQY01000011">
    <property type="protein sequence ID" value="SFJ70071.1"/>
    <property type="molecule type" value="Genomic_DNA"/>
</dbReference>
<dbReference type="InterPro" id="IPR000092">
    <property type="entry name" value="Polyprenyl_synt"/>
</dbReference>
<protein>
    <submittedName>
        <fullName evidence="7">Heptaprenyl diphosphate synthase/octaprenyl-diphosphate synthase</fullName>
    </submittedName>
</protein>
<dbReference type="PROSITE" id="PS00723">
    <property type="entry name" value="POLYPRENYL_SYNTHASE_1"/>
    <property type="match status" value="1"/>
</dbReference>
<dbReference type="GO" id="GO:0046872">
    <property type="term" value="F:metal ion binding"/>
    <property type="evidence" value="ECO:0007669"/>
    <property type="project" value="UniProtKB-KW"/>
</dbReference>
<dbReference type="Pfam" id="PF00348">
    <property type="entry name" value="polyprenyl_synt"/>
    <property type="match status" value="1"/>
</dbReference>
<dbReference type="PROSITE" id="PS00444">
    <property type="entry name" value="POLYPRENYL_SYNTHASE_2"/>
    <property type="match status" value="1"/>
</dbReference>
<dbReference type="GeneID" id="96299403"/>
<dbReference type="InterPro" id="IPR008949">
    <property type="entry name" value="Isoprenoid_synthase_dom_sf"/>
</dbReference>
<evidence type="ECO:0000256" key="3">
    <source>
        <dbReference type="ARBA" id="ARBA00022679"/>
    </source>
</evidence>
<evidence type="ECO:0000313" key="8">
    <source>
        <dbReference type="Proteomes" id="UP000199111"/>
    </source>
</evidence>
<dbReference type="GO" id="GO:0004659">
    <property type="term" value="F:prenyltransferase activity"/>
    <property type="evidence" value="ECO:0007669"/>
    <property type="project" value="InterPro"/>
</dbReference>
<evidence type="ECO:0000256" key="6">
    <source>
        <dbReference type="RuleBase" id="RU004466"/>
    </source>
</evidence>
<sequence>MLTHVARPEEILNSPAISAGLVRVESRIRRLSTSSRLPLINSAAGRITGAGGKRLRPALTLATALALDGSLSNRVVTAAACVELIHAGSLVHDDLMDKAAERRGVRTLNAELGDARALVVGDFMLARAGLAALSVVSKPVAQTLAAVVVELAEGQFQEIAELFDPGRAPEDALRSITGKTASLFRASCLVAHPDGRSMAEYGERFGVLFQVLDDLLDLASTAKRLGKPVGNDLRQGVYTLPLLLALQHDHGDLRSFLGRRLSEDEIMVLLTRLRSGRMIDDTLEYCRGLASDALASLPVIADPEIAAALYGLPAAYIDWTESLLVR</sequence>
<dbReference type="GO" id="GO:0008299">
    <property type="term" value="P:isoprenoid biosynthetic process"/>
    <property type="evidence" value="ECO:0007669"/>
    <property type="project" value="InterPro"/>
</dbReference>
<dbReference type="InterPro" id="IPR033749">
    <property type="entry name" value="Polyprenyl_synt_CS"/>
</dbReference>
<name>A0A1I3TKC4_9ACTN</name>
<dbReference type="RefSeq" id="WP_093888179.1">
    <property type="nucleotide sequence ID" value="NZ_FOQY01000011.1"/>
</dbReference>
<comment type="cofactor">
    <cofactor evidence="1">
        <name>Mg(2+)</name>
        <dbReference type="ChEBI" id="CHEBI:18420"/>
    </cofactor>
</comment>
<reference evidence="8" key="1">
    <citation type="submission" date="2016-10" db="EMBL/GenBank/DDBJ databases">
        <authorList>
            <person name="Varghese N."/>
            <person name="Submissions S."/>
        </authorList>
    </citation>
    <scope>NUCLEOTIDE SEQUENCE [LARGE SCALE GENOMIC DNA]</scope>
    <source>
        <strain evidence="8">CGMCC 4.2126</strain>
    </source>
</reference>
<dbReference type="PANTHER" id="PTHR12001">
    <property type="entry name" value="GERANYLGERANYL PYROPHOSPHATE SYNTHASE"/>
    <property type="match status" value="1"/>
</dbReference>
<dbReference type="CDD" id="cd00685">
    <property type="entry name" value="Trans_IPPS_HT"/>
    <property type="match status" value="1"/>
</dbReference>